<dbReference type="EMBL" id="BDQF01000014">
    <property type="protein sequence ID" value="GAW83172.1"/>
    <property type="molecule type" value="Genomic_DNA"/>
</dbReference>
<dbReference type="OrthoDB" id="370783at2759"/>
<evidence type="ECO:0000256" key="1">
    <source>
        <dbReference type="SAM" id="MobiDB-lite"/>
    </source>
</evidence>
<dbReference type="GeneID" id="39749915"/>
<name>A0A1Y1JQQ3_PLAGO</name>
<feature type="compositionally biased region" description="Polar residues" evidence="1">
    <location>
        <begin position="86"/>
        <end position="100"/>
    </location>
</feature>
<feature type="compositionally biased region" description="Basic and acidic residues" evidence="1">
    <location>
        <begin position="41"/>
        <end position="85"/>
    </location>
</feature>
<evidence type="ECO:0000313" key="3">
    <source>
        <dbReference type="Proteomes" id="UP000195521"/>
    </source>
</evidence>
<dbReference type="AlphaFoldDB" id="A0A1Y1JQQ3"/>
<dbReference type="Proteomes" id="UP000195521">
    <property type="component" value="Unassembled WGS sequence"/>
</dbReference>
<protein>
    <submittedName>
        <fullName evidence="2">Uncharacterized protein</fullName>
    </submittedName>
</protein>
<gene>
    <name evidence="2" type="ORF">PGO_134440</name>
</gene>
<comment type="caution">
    <text evidence="2">The sequence shown here is derived from an EMBL/GenBank/DDBJ whole genome shotgun (WGS) entry which is preliminary data.</text>
</comment>
<organism evidence="2 3">
    <name type="scientific">Plasmodium gonderi</name>
    <dbReference type="NCBI Taxonomy" id="77519"/>
    <lineage>
        <taxon>Eukaryota</taxon>
        <taxon>Sar</taxon>
        <taxon>Alveolata</taxon>
        <taxon>Apicomplexa</taxon>
        <taxon>Aconoidasida</taxon>
        <taxon>Haemosporida</taxon>
        <taxon>Plasmodiidae</taxon>
        <taxon>Plasmodium</taxon>
        <taxon>Plasmodium (Plasmodium)</taxon>
    </lineage>
</organism>
<keyword evidence="3" id="KW-1185">Reference proteome</keyword>
<proteinExistence type="predicted"/>
<dbReference type="OMA" id="YYLMKDH"/>
<reference evidence="3" key="1">
    <citation type="submission" date="2017-04" db="EMBL/GenBank/DDBJ databases">
        <title>Plasmodium gonderi genome.</title>
        <authorList>
            <person name="Arisue N."/>
            <person name="Honma H."/>
            <person name="Kawai S."/>
            <person name="Tougan T."/>
            <person name="Tanabe K."/>
            <person name="Horii T."/>
        </authorList>
    </citation>
    <scope>NUCLEOTIDE SEQUENCE [LARGE SCALE GENOMIC DNA]</scope>
    <source>
        <strain evidence="3">ATCC 30045</strain>
    </source>
</reference>
<dbReference type="RefSeq" id="XP_028545761.1">
    <property type="nucleotide sequence ID" value="XM_028689960.1"/>
</dbReference>
<sequence length="168" mass="19187">MDDSAYENFNGVEALNESDEAKSENENNQAKSVNGSNEAKSVNESDEVKSDNESYGVKLEKESNEIKSDNENDKGELESCDDKTKTNQYNEKSTYELNEQNEVDSYCENSNDASNELNSSQIPCNFIFNECLLSAPTFHPYYFMKDHILQYLEPIIKKAKKKNYMCCC</sequence>
<evidence type="ECO:0000313" key="2">
    <source>
        <dbReference type="EMBL" id="GAW83172.1"/>
    </source>
</evidence>
<feature type="region of interest" description="Disordered" evidence="1">
    <location>
        <begin position="1"/>
        <end position="101"/>
    </location>
</feature>
<accession>A0A1Y1JQQ3</accession>
<feature type="compositionally biased region" description="Polar residues" evidence="1">
    <location>
        <begin position="26"/>
        <end position="40"/>
    </location>
</feature>